<protein>
    <submittedName>
        <fullName evidence="2">Uncharacterized protein</fullName>
    </submittedName>
</protein>
<keyword evidence="3" id="KW-1185">Reference proteome</keyword>
<feature type="compositionally biased region" description="Low complexity" evidence="1">
    <location>
        <begin position="407"/>
        <end position="418"/>
    </location>
</feature>
<feature type="compositionally biased region" description="Basic and acidic residues" evidence="1">
    <location>
        <begin position="223"/>
        <end position="252"/>
    </location>
</feature>
<evidence type="ECO:0000313" key="2">
    <source>
        <dbReference type="EMBL" id="EIW79429.1"/>
    </source>
</evidence>
<proteinExistence type="predicted"/>
<comment type="caution">
    <text evidence="2">The sequence shown here is derived from an EMBL/GenBank/DDBJ whole genome shotgun (WGS) entry which is preliminary data.</text>
</comment>
<dbReference type="RefSeq" id="XP_007771064.1">
    <property type="nucleotide sequence ID" value="XM_007772874.1"/>
</dbReference>
<feature type="compositionally biased region" description="Polar residues" evidence="1">
    <location>
        <begin position="165"/>
        <end position="177"/>
    </location>
</feature>
<feature type="region of interest" description="Disordered" evidence="1">
    <location>
        <begin position="477"/>
        <end position="498"/>
    </location>
</feature>
<dbReference type="GeneID" id="19198664"/>
<feature type="region of interest" description="Disordered" evidence="1">
    <location>
        <begin position="140"/>
        <end position="252"/>
    </location>
</feature>
<feature type="compositionally biased region" description="Basic and acidic residues" evidence="1">
    <location>
        <begin position="146"/>
        <end position="164"/>
    </location>
</feature>
<sequence>MPEAKGTPKKVDVHLPGPSPRRSASRRGSDVASIKPPSKSKKPHSRKSSVASLQRSALDITVDDSTEANGATEQAVDAAANSDDDENGSVGESSNGVRVRRSEAARIQVYKDHPDCDEFEATRAHCSRCDKWISLGKRSAYSLRPWEMHRSSCDKRPPKEKKDQPATSPLSKTTPPATENGETEAAPSPSANEVPEPTPTPAESVTSKPTPPPEGKGLSPSAARDDTPSKAARKNESQRRAELENDPRAEEVRPNEVLCKGCNKWIKLSSTTAYSLGNWNVHQQRCTGASTNSRVATTERKIKLLNDPQAKSCTPRSVECVICRETVHLESPVDYDLAKWEEHKIDCQLTSPLARSTSFAKTPMGDRSWISQGSMDKLNSWGSPMVLGKPAFQGTWSQEPNGISASTLQTPFLQTPQTSKKRAREDEGEGETEEGPGSANRPRKESYEAPQAEAPSPWGWFMQPFKAFVQGFREGLGLSDSVPASTSRDALSPLDAID</sequence>
<feature type="compositionally biased region" description="Basic residues" evidence="1">
    <location>
        <begin position="38"/>
        <end position="47"/>
    </location>
</feature>
<dbReference type="AlphaFoldDB" id="A0A5M3MJK2"/>
<dbReference type="KEGG" id="cput:CONPUDRAFT_107817"/>
<reference evidence="3" key="1">
    <citation type="journal article" date="2012" name="Science">
        <title>The Paleozoic origin of enzymatic lignin decomposition reconstructed from 31 fungal genomes.</title>
        <authorList>
            <person name="Floudas D."/>
            <person name="Binder M."/>
            <person name="Riley R."/>
            <person name="Barry K."/>
            <person name="Blanchette R.A."/>
            <person name="Henrissat B."/>
            <person name="Martinez A.T."/>
            <person name="Otillar R."/>
            <person name="Spatafora J.W."/>
            <person name="Yadav J.S."/>
            <person name="Aerts A."/>
            <person name="Benoit I."/>
            <person name="Boyd A."/>
            <person name="Carlson A."/>
            <person name="Copeland A."/>
            <person name="Coutinho P.M."/>
            <person name="de Vries R.P."/>
            <person name="Ferreira P."/>
            <person name="Findley K."/>
            <person name="Foster B."/>
            <person name="Gaskell J."/>
            <person name="Glotzer D."/>
            <person name="Gorecki P."/>
            <person name="Heitman J."/>
            <person name="Hesse C."/>
            <person name="Hori C."/>
            <person name="Igarashi K."/>
            <person name="Jurgens J.A."/>
            <person name="Kallen N."/>
            <person name="Kersten P."/>
            <person name="Kohler A."/>
            <person name="Kuees U."/>
            <person name="Kumar T.K.A."/>
            <person name="Kuo A."/>
            <person name="LaButti K."/>
            <person name="Larrondo L.F."/>
            <person name="Lindquist E."/>
            <person name="Ling A."/>
            <person name="Lombard V."/>
            <person name="Lucas S."/>
            <person name="Lundell T."/>
            <person name="Martin R."/>
            <person name="McLaughlin D.J."/>
            <person name="Morgenstern I."/>
            <person name="Morin E."/>
            <person name="Murat C."/>
            <person name="Nagy L.G."/>
            <person name="Nolan M."/>
            <person name="Ohm R.A."/>
            <person name="Patyshakuliyeva A."/>
            <person name="Rokas A."/>
            <person name="Ruiz-Duenas F.J."/>
            <person name="Sabat G."/>
            <person name="Salamov A."/>
            <person name="Samejima M."/>
            <person name="Schmutz J."/>
            <person name="Slot J.C."/>
            <person name="St John F."/>
            <person name="Stenlid J."/>
            <person name="Sun H."/>
            <person name="Sun S."/>
            <person name="Syed K."/>
            <person name="Tsang A."/>
            <person name="Wiebenga A."/>
            <person name="Young D."/>
            <person name="Pisabarro A."/>
            <person name="Eastwood D.C."/>
            <person name="Martin F."/>
            <person name="Cullen D."/>
            <person name="Grigoriev I.V."/>
            <person name="Hibbett D.S."/>
        </authorList>
    </citation>
    <scope>NUCLEOTIDE SEQUENCE [LARGE SCALE GENOMIC DNA]</scope>
    <source>
        <strain evidence="3">RWD-64-598 SS2</strain>
    </source>
</reference>
<gene>
    <name evidence="2" type="ORF">CONPUDRAFT_107817</name>
</gene>
<evidence type="ECO:0000313" key="3">
    <source>
        <dbReference type="Proteomes" id="UP000053558"/>
    </source>
</evidence>
<dbReference type="EMBL" id="JH711581">
    <property type="protein sequence ID" value="EIW79429.1"/>
    <property type="molecule type" value="Genomic_DNA"/>
</dbReference>
<feature type="region of interest" description="Disordered" evidence="1">
    <location>
        <begin position="1"/>
        <end position="102"/>
    </location>
</feature>
<feature type="region of interest" description="Disordered" evidence="1">
    <location>
        <begin position="391"/>
        <end position="458"/>
    </location>
</feature>
<dbReference type="OMA" id="AFCKDCQ"/>
<evidence type="ECO:0000256" key="1">
    <source>
        <dbReference type="SAM" id="MobiDB-lite"/>
    </source>
</evidence>
<dbReference type="OrthoDB" id="3262173at2759"/>
<name>A0A5M3MJK2_CONPW</name>
<feature type="compositionally biased region" description="Polar residues" evidence="1">
    <location>
        <begin position="394"/>
        <end position="406"/>
    </location>
</feature>
<accession>A0A5M3MJK2</accession>
<organism evidence="2 3">
    <name type="scientific">Coniophora puteana (strain RWD-64-598)</name>
    <name type="common">Brown rot fungus</name>
    <dbReference type="NCBI Taxonomy" id="741705"/>
    <lineage>
        <taxon>Eukaryota</taxon>
        <taxon>Fungi</taxon>
        <taxon>Dikarya</taxon>
        <taxon>Basidiomycota</taxon>
        <taxon>Agaricomycotina</taxon>
        <taxon>Agaricomycetes</taxon>
        <taxon>Agaricomycetidae</taxon>
        <taxon>Boletales</taxon>
        <taxon>Coniophorineae</taxon>
        <taxon>Coniophoraceae</taxon>
        <taxon>Coniophora</taxon>
    </lineage>
</organism>
<dbReference type="Proteomes" id="UP000053558">
    <property type="component" value="Unassembled WGS sequence"/>
</dbReference>